<dbReference type="Proteomes" id="UP001382181">
    <property type="component" value="Unassembled WGS sequence"/>
</dbReference>
<dbReference type="RefSeq" id="WP_187281725.1">
    <property type="nucleotide sequence ID" value="NZ_JARUMK010000001.1"/>
</dbReference>
<organism evidence="3 4">
    <name type="scientific">Streptomyces silvae</name>
    <dbReference type="NCBI Taxonomy" id="2803812"/>
    <lineage>
        <taxon>Bacteria</taxon>
        <taxon>Bacillati</taxon>
        <taxon>Actinomycetota</taxon>
        <taxon>Actinomycetes</taxon>
        <taxon>Kitasatosporales</taxon>
        <taxon>Streptomycetaceae</taxon>
        <taxon>Streptomyces</taxon>
    </lineage>
</organism>
<evidence type="ECO:0000313" key="1">
    <source>
        <dbReference type="EMBL" id="MEH0557685.1"/>
    </source>
</evidence>
<dbReference type="EMBL" id="JARUMK010000003">
    <property type="protein sequence ID" value="MEH0564473.1"/>
    <property type="molecule type" value="Genomic_DNA"/>
</dbReference>
<evidence type="ECO:0000313" key="4">
    <source>
        <dbReference type="Proteomes" id="UP001382181"/>
    </source>
</evidence>
<keyword evidence="4" id="KW-1185">Reference proteome</keyword>
<sequence>MHHHVAFLQRGLGDDEKLMALSIFAFYVGLDPDSPIAAAIRTEAGS</sequence>
<dbReference type="EMBL" id="JARUMK010000001">
    <property type="protein sequence ID" value="MEH0557685.1"/>
    <property type="molecule type" value="Genomic_DNA"/>
</dbReference>
<name>A0ABU8ADK8_9ACTN</name>
<evidence type="ECO:0000313" key="2">
    <source>
        <dbReference type="EMBL" id="MEH0564366.1"/>
    </source>
</evidence>
<proteinExistence type="predicted"/>
<reference evidence="3 4" key="1">
    <citation type="submission" date="2023-04" db="EMBL/GenBank/DDBJ databases">
        <title>Genomic diversity of scab-causing Streptomyces spp. in the province of Quebec, Canada.</title>
        <authorList>
            <person name="Biessy A."/>
            <person name="Cadieux M."/>
            <person name="Ciotola M."/>
            <person name="Filion M."/>
        </authorList>
    </citation>
    <scope>NUCLEOTIDE SEQUENCE [LARGE SCALE GENOMIC DNA]</scope>
    <source>
        <strain evidence="3 4">B21-103</strain>
    </source>
</reference>
<evidence type="ECO:0000313" key="3">
    <source>
        <dbReference type="EMBL" id="MEH0564473.1"/>
    </source>
</evidence>
<dbReference type="EMBL" id="JARUMK010000001">
    <property type="protein sequence ID" value="MEH0564366.1"/>
    <property type="molecule type" value="Genomic_DNA"/>
</dbReference>
<accession>A0ABU8ADK8</accession>
<comment type="caution">
    <text evidence="3">The sequence shown here is derived from an EMBL/GenBank/DDBJ whole genome shotgun (WGS) entry which is preliminary data.</text>
</comment>
<gene>
    <name evidence="1" type="ORF">QBA37_00035</name>
    <name evidence="2" type="ORF">QBA37_34920</name>
    <name evidence="3" type="ORF">QBA37_35480</name>
</gene>
<protein>
    <submittedName>
        <fullName evidence="3">Uncharacterized protein</fullName>
    </submittedName>
</protein>